<feature type="transmembrane region" description="Helical" evidence="10">
    <location>
        <begin position="92"/>
        <end position="112"/>
    </location>
</feature>
<evidence type="ECO:0000313" key="13">
    <source>
        <dbReference type="Proteomes" id="UP000245959"/>
    </source>
</evidence>
<evidence type="ECO:0000256" key="5">
    <source>
        <dbReference type="ARBA" id="ARBA00022692"/>
    </source>
</evidence>
<dbReference type="Pfam" id="PF01554">
    <property type="entry name" value="MatE"/>
    <property type="match status" value="2"/>
</dbReference>
<evidence type="ECO:0000256" key="10">
    <source>
        <dbReference type="SAM" id="Phobius"/>
    </source>
</evidence>
<feature type="transmembrane region" description="Helical" evidence="10">
    <location>
        <begin position="192"/>
        <end position="212"/>
    </location>
</feature>
<dbReference type="InterPro" id="IPR048279">
    <property type="entry name" value="MdtK-like"/>
</dbReference>
<evidence type="ECO:0000256" key="2">
    <source>
        <dbReference type="ARBA" id="ARBA00022448"/>
    </source>
</evidence>
<evidence type="ECO:0000256" key="9">
    <source>
        <dbReference type="ARBA" id="ARBA00031636"/>
    </source>
</evidence>
<keyword evidence="8 10" id="KW-0472">Membrane</keyword>
<reference evidence="11 14" key="2">
    <citation type="submission" date="2020-04" db="EMBL/GenBank/DDBJ databases">
        <authorList>
            <person name="Hitch T.C.A."/>
            <person name="Wylensek D."/>
            <person name="Clavel T."/>
        </authorList>
    </citation>
    <scope>NUCLEOTIDE SEQUENCE [LARGE SCALE GENOMIC DNA]</scope>
    <source>
        <strain evidence="11 14">COR2-253-APC-1A</strain>
    </source>
</reference>
<evidence type="ECO:0000313" key="11">
    <source>
        <dbReference type="EMBL" id="NMD86793.1"/>
    </source>
</evidence>
<feature type="transmembrane region" description="Helical" evidence="10">
    <location>
        <begin position="354"/>
        <end position="374"/>
    </location>
</feature>
<dbReference type="PANTHER" id="PTHR43298:SF2">
    <property type="entry name" value="FMN_FAD EXPORTER YEEO-RELATED"/>
    <property type="match status" value="1"/>
</dbReference>
<keyword evidence="4" id="KW-1003">Cell membrane</keyword>
<dbReference type="GO" id="GO:0006811">
    <property type="term" value="P:monoatomic ion transport"/>
    <property type="evidence" value="ECO:0007669"/>
    <property type="project" value="UniProtKB-KW"/>
</dbReference>
<dbReference type="GO" id="GO:0005886">
    <property type="term" value="C:plasma membrane"/>
    <property type="evidence" value="ECO:0007669"/>
    <property type="project" value="UniProtKB-SubCell"/>
</dbReference>
<keyword evidence="3" id="KW-0050">Antiport</keyword>
<dbReference type="AlphaFoldDB" id="A0A2U1AFC1"/>
<dbReference type="Proteomes" id="UP000245959">
    <property type="component" value="Unassembled WGS sequence"/>
</dbReference>
<comment type="caution">
    <text evidence="12">The sequence shown here is derived from an EMBL/GenBank/DDBJ whole genome shotgun (WGS) entry which is preliminary data.</text>
</comment>
<name>A0A2U1AFC1_9BACT</name>
<comment type="subcellular location">
    <subcellularLocation>
        <location evidence="1">Cell membrane</location>
        <topology evidence="1">Multi-pass membrane protein</topology>
    </subcellularLocation>
</comment>
<feature type="transmembrane region" description="Helical" evidence="10">
    <location>
        <begin position="316"/>
        <end position="334"/>
    </location>
</feature>
<dbReference type="GO" id="GO:0042910">
    <property type="term" value="F:xenobiotic transmembrane transporter activity"/>
    <property type="evidence" value="ECO:0007669"/>
    <property type="project" value="InterPro"/>
</dbReference>
<gene>
    <name evidence="12" type="ORF">C8D82_14412</name>
    <name evidence="11" type="ORF">HF882_09370</name>
</gene>
<evidence type="ECO:0000256" key="6">
    <source>
        <dbReference type="ARBA" id="ARBA00022989"/>
    </source>
</evidence>
<dbReference type="EMBL" id="JABAEW010000014">
    <property type="protein sequence ID" value="NMD86793.1"/>
    <property type="molecule type" value="Genomic_DNA"/>
</dbReference>
<feature type="transmembrane region" description="Helical" evidence="10">
    <location>
        <begin position="132"/>
        <end position="151"/>
    </location>
</feature>
<dbReference type="GeneID" id="78297043"/>
<feature type="transmembrane region" description="Helical" evidence="10">
    <location>
        <begin position="420"/>
        <end position="437"/>
    </location>
</feature>
<feature type="transmembrane region" description="Helical" evidence="10">
    <location>
        <begin position="12"/>
        <end position="31"/>
    </location>
</feature>
<dbReference type="InterPro" id="IPR002528">
    <property type="entry name" value="MATE_fam"/>
</dbReference>
<evidence type="ECO:0000256" key="7">
    <source>
        <dbReference type="ARBA" id="ARBA00023065"/>
    </source>
</evidence>
<evidence type="ECO:0000256" key="4">
    <source>
        <dbReference type="ARBA" id="ARBA00022475"/>
    </source>
</evidence>
<evidence type="ECO:0000313" key="14">
    <source>
        <dbReference type="Proteomes" id="UP000576225"/>
    </source>
</evidence>
<sequence>MTHDMTTGSPMRLIVMFTIPLLIGNVFQQLYSMADTVIVGRTIGVQALAAVGATGPLCFLVLGFFFGFSSGVTVVTAQRFGAKDARGVRRSIAMATTLCAAISAAATIGSVILTGPLLRLMNTPEDIFDGSYAYLVVIFIGIGATVFYNLISGIIRALGDSRTPLIFLIIASILNIALDFIFILWFGMGVAGAAWATVISQLASGVWCLQFARRKYSQFQLKRQDWRFDWNFAWEHLRIALPMAFQFSITAVGVIVMQTVLNTFGSTAVAAFTAAAKIDQLAVQPGFSIGIAIATYAAQNYGAGLYRRIREGVNKCSLLSTVFAILMGAAVIVFCPQFTRLFVGDGHPEVIPLVRTYMLTNGSCYVILGLLFVYRNALQGIGRAFVPMMAGASELVVRTVAAPVLGGAIGYVGVCLSNPLAWVGATIPLAIAYFWVIKRLTGRCIG</sequence>
<dbReference type="GO" id="GO:0015297">
    <property type="term" value="F:antiporter activity"/>
    <property type="evidence" value="ECO:0007669"/>
    <property type="project" value="UniProtKB-KW"/>
</dbReference>
<evidence type="ECO:0000256" key="3">
    <source>
        <dbReference type="ARBA" id="ARBA00022449"/>
    </source>
</evidence>
<dbReference type="EMBL" id="QEKH01000044">
    <property type="protein sequence ID" value="PVY35118.1"/>
    <property type="molecule type" value="Genomic_DNA"/>
</dbReference>
<evidence type="ECO:0000256" key="8">
    <source>
        <dbReference type="ARBA" id="ARBA00023136"/>
    </source>
</evidence>
<dbReference type="NCBIfam" id="TIGR00797">
    <property type="entry name" value="matE"/>
    <property type="match status" value="1"/>
</dbReference>
<dbReference type="RefSeq" id="WP_116885779.1">
    <property type="nucleotide sequence ID" value="NZ_CAJKCJ010000148.1"/>
</dbReference>
<dbReference type="PANTHER" id="PTHR43298">
    <property type="entry name" value="MULTIDRUG RESISTANCE PROTEIN NORM-RELATED"/>
    <property type="match status" value="1"/>
</dbReference>
<feature type="transmembrane region" description="Helical" evidence="10">
    <location>
        <begin position="163"/>
        <end position="186"/>
    </location>
</feature>
<keyword evidence="7" id="KW-0406">Ion transport</keyword>
<keyword evidence="6 10" id="KW-1133">Transmembrane helix</keyword>
<dbReference type="CDD" id="cd13138">
    <property type="entry name" value="MATE_yoeA_like"/>
    <property type="match status" value="1"/>
</dbReference>
<feature type="transmembrane region" description="Helical" evidence="10">
    <location>
        <begin position="43"/>
        <end position="71"/>
    </location>
</feature>
<organism evidence="12 13">
    <name type="scientific">Victivallis vadensis</name>
    <dbReference type="NCBI Taxonomy" id="172901"/>
    <lineage>
        <taxon>Bacteria</taxon>
        <taxon>Pseudomonadati</taxon>
        <taxon>Lentisphaerota</taxon>
        <taxon>Lentisphaeria</taxon>
        <taxon>Victivallales</taxon>
        <taxon>Victivallaceae</taxon>
        <taxon>Victivallis</taxon>
    </lineage>
</organism>
<proteinExistence type="predicted"/>
<accession>A0A2U1AFC1</accession>
<keyword evidence="5 10" id="KW-0812">Transmembrane</keyword>
<evidence type="ECO:0000256" key="1">
    <source>
        <dbReference type="ARBA" id="ARBA00004651"/>
    </source>
</evidence>
<feature type="transmembrane region" description="Helical" evidence="10">
    <location>
        <begin position="395"/>
        <end position="414"/>
    </location>
</feature>
<keyword evidence="2" id="KW-0813">Transport</keyword>
<dbReference type="InterPro" id="IPR050222">
    <property type="entry name" value="MATE_MdtK"/>
</dbReference>
<reference evidence="12 13" key="1">
    <citation type="submission" date="2018-04" db="EMBL/GenBank/DDBJ databases">
        <title>Genomic Encyclopedia of Type Strains, Phase IV (KMG-IV): sequencing the most valuable type-strain genomes for metagenomic binning, comparative biology and taxonomic classification.</title>
        <authorList>
            <person name="Goeker M."/>
        </authorList>
    </citation>
    <scope>NUCLEOTIDE SEQUENCE [LARGE SCALE GENOMIC DNA]</scope>
    <source>
        <strain evidence="12 13">DSM 14823</strain>
    </source>
</reference>
<evidence type="ECO:0000313" key="12">
    <source>
        <dbReference type="EMBL" id="PVY35118.1"/>
    </source>
</evidence>
<protein>
    <recommendedName>
        <fullName evidence="9">Multidrug-efflux transporter</fullName>
    </recommendedName>
</protein>
<keyword evidence="13" id="KW-1185">Reference proteome</keyword>
<dbReference type="PIRSF" id="PIRSF006603">
    <property type="entry name" value="DinF"/>
    <property type="match status" value="1"/>
</dbReference>
<dbReference type="Proteomes" id="UP000576225">
    <property type="component" value="Unassembled WGS sequence"/>
</dbReference>